<dbReference type="EMBL" id="CAFBMU010000004">
    <property type="protein sequence ID" value="CAB4919082.1"/>
    <property type="molecule type" value="Genomic_DNA"/>
</dbReference>
<protein>
    <submittedName>
        <fullName evidence="4">Unannotated protein</fullName>
    </submittedName>
</protein>
<reference evidence="4" key="1">
    <citation type="submission" date="2020-05" db="EMBL/GenBank/DDBJ databases">
        <authorList>
            <person name="Chiriac C."/>
            <person name="Salcher M."/>
            <person name="Ghai R."/>
            <person name="Kavagutti S V."/>
        </authorList>
    </citation>
    <scope>NUCLEOTIDE SEQUENCE</scope>
</reference>
<dbReference type="Pfam" id="PF01128">
    <property type="entry name" value="IspD"/>
    <property type="match status" value="1"/>
</dbReference>
<evidence type="ECO:0000313" key="6">
    <source>
        <dbReference type="EMBL" id="CAB4973248.1"/>
    </source>
</evidence>
<organism evidence="4">
    <name type="scientific">freshwater metagenome</name>
    <dbReference type="NCBI Taxonomy" id="449393"/>
    <lineage>
        <taxon>unclassified sequences</taxon>
        <taxon>metagenomes</taxon>
        <taxon>ecological metagenomes</taxon>
    </lineage>
</organism>
<evidence type="ECO:0000256" key="2">
    <source>
        <dbReference type="ARBA" id="ARBA00022695"/>
    </source>
</evidence>
<name>A0A6J6Y797_9ZZZZ</name>
<evidence type="ECO:0000313" key="5">
    <source>
        <dbReference type="EMBL" id="CAB4919082.1"/>
    </source>
</evidence>
<dbReference type="GO" id="GO:0070567">
    <property type="term" value="F:cytidylyltransferase activity"/>
    <property type="evidence" value="ECO:0007669"/>
    <property type="project" value="InterPro"/>
</dbReference>
<dbReference type="EMBL" id="CAEZYE010000005">
    <property type="protein sequence ID" value="CAB4701802.1"/>
    <property type="molecule type" value="Genomic_DNA"/>
</dbReference>
<evidence type="ECO:0000313" key="3">
    <source>
        <dbReference type="EMBL" id="CAB4701802.1"/>
    </source>
</evidence>
<evidence type="ECO:0000313" key="7">
    <source>
        <dbReference type="EMBL" id="CAB5160989.1"/>
    </source>
</evidence>
<dbReference type="EMBL" id="CAFBOD010000005">
    <property type="protein sequence ID" value="CAB4973248.1"/>
    <property type="molecule type" value="Genomic_DNA"/>
</dbReference>
<proteinExistence type="predicted"/>
<evidence type="ECO:0000313" key="4">
    <source>
        <dbReference type="EMBL" id="CAB4803166.1"/>
    </source>
</evidence>
<dbReference type="EMBL" id="CAFAAS010000005">
    <property type="protein sequence ID" value="CAB4803166.1"/>
    <property type="molecule type" value="Genomic_DNA"/>
</dbReference>
<dbReference type="SUPFAM" id="SSF53448">
    <property type="entry name" value="Nucleotide-diphospho-sugar transferases"/>
    <property type="match status" value="1"/>
</dbReference>
<dbReference type="InterPro" id="IPR034683">
    <property type="entry name" value="IspD/TarI"/>
</dbReference>
<dbReference type="AlphaFoldDB" id="A0A6J6Y797"/>
<dbReference type="InterPro" id="IPR029044">
    <property type="entry name" value="Nucleotide-diphossugar_trans"/>
</dbReference>
<keyword evidence="2" id="KW-0548">Nucleotidyltransferase</keyword>
<gene>
    <name evidence="3" type="ORF">UFOPK2655_00187</name>
    <name evidence="4" type="ORF">UFOPK3077_00666</name>
    <name evidence="5" type="ORF">UFOPK3667_00574</name>
    <name evidence="6" type="ORF">UFOPK3903_00629</name>
    <name evidence="7" type="ORF">UFOPK4444_01291</name>
</gene>
<accession>A0A6J6Y797</accession>
<keyword evidence="1" id="KW-0808">Transferase</keyword>
<dbReference type="Gene3D" id="3.90.550.10">
    <property type="entry name" value="Spore Coat Polysaccharide Biosynthesis Protein SpsA, Chain A"/>
    <property type="match status" value="1"/>
</dbReference>
<dbReference type="EMBL" id="CAFBRZ010000101">
    <property type="protein sequence ID" value="CAB5160989.1"/>
    <property type="molecule type" value="Genomic_DNA"/>
</dbReference>
<evidence type="ECO:0000256" key="1">
    <source>
        <dbReference type="ARBA" id="ARBA00022679"/>
    </source>
</evidence>
<sequence>MTTLKVVVAVTSPISFSQLDKHSILHASMAVARAFTVETGVDATIAIATSDPASVQGFGCPILECDPNSPQWLARAIADSTPCEIIAIHDALRPLTRTTQFHRTLGALVGDVDAVRPAAVFTESLKIVNGSQFIERSVDRTSMMRISTPEMIRFSAIDCDSTDSTWFVPLKREAKTALVDADPESLRVNSESEIALMESFIHWQQSVATF</sequence>